<dbReference type="EMBL" id="BMAV01007645">
    <property type="protein sequence ID" value="GFY50699.1"/>
    <property type="molecule type" value="Genomic_DNA"/>
</dbReference>
<proteinExistence type="predicted"/>
<accession>A0A8X6XDW7</accession>
<comment type="caution">
    <text evidence="1">The sequence shown here is derived from an EMBL/GenBank/DDBJ whole genome shotgun (WGS) entry which is preliminary data.</text>
</comment>
<evidence type="ECO:0000313" key="1">
    <source>
        <dbReference type="EMBL" id="GFY50699.1"/>
    </source>
</evidence>
<protein>
    <submittedName>
        <fullName evidence="1">Uncharacterized protein</fullName>
    </submittedName>
</protein>
<name>A0A8X6XDW7_9ARAC</name>
<dbReference type="Proteomes" id="UP000886998">
    <property type="component" value="Unassembled WGS sequence"/>
</dbReference>
<keyword evidence="2" id="KW-1185">Reference proteome</keyword>
<reference evidence="1" key="1">
    <citation type="submission" date="2020-08" db="EMBL/GenBank/DDBJ databases">
        <title>Multicomponent nature underlies the extraordinary mechanical properties of spider dragline silk.</title>
        <authorList>
            <person name="Kono N."/>
            <person name="Nakamura H."/>
            <person name="Mori M."/>
            <person name="Yoshida Y."/>
            <person name="Ohtoshi R."/>
            <person name="Malay A.D."/>
            <person name="Moran D.A.P."/>
            <person name="Tomita M."/>
            <person name="Numata K."/>
            <person name="Arakawa K."/>
        </authorList>
    </citation>
    <scope>NUCLEOTIDE SEQUENCE</scope>
</reference>
<dbReference type="AlphaFoldDB" id="A0A8X6XDW7"/>
<organism evidence="1 2">
    <name type="scientific">Trichonephila inaurata madagascariensis</name>
    <dbReference type="NCBI Taxonomy" id="2747483"/>
    <lineage>
        <taxon>Eukaryota</taxon>
        <taxon>Metazoa</taxon>
        <taxon>Ecdysozoa</taxon>
        <taxon>Arthropoda</taxon>
        <taxon>Chelicerata</taxon>
        <taxon>Arachnida</taxon>
        <taxon>Araneae</taxon>
        <taxon>Araneomorphae</taxon>
        <taxon>Entelegynae</taxon>
        <taxon>Araneoidea</taxon>
        <taxon>Nephilidae</taxon>
        <taxon>Trichonephila</taxon>
        <taxon>Trichonephila inaurata</taxon>
    </lineage>
</organism>
<evidence type="ECO:0000313" key="2">
    <source>
        <dbReference type="Proteomes" id="UP000886998"/>
    </source>
</evidence>
<sequence length="108" mass="12104">MVRALDDLLQFLDVTFQADQSILPVSLIPNSGNAEFCWENTADEILFEEAAPGWKVGTTSDIRFAMDSRNNNYVPEGTGSQYGSLPSSQIDLFDSKRKPSFSLLKKFY</sequence>
<gene>
    <name evidence="1" type="ORF">TNIN_118491</name>
</gene>